<evidence type="ECO:0000313" key="3">
    <source>
        <dbReference type="Proteomes" id="UP000253495"/>
    </source>
</evidence>
<organism evidence="2 3">
    <name type="scientific">Halopolyspora algeriensis</name>
    <dbReference type="NCBI Taxonomy" id="1500506"/>
    <lineage>
        <taxon>Bacteria</taxon>
        <taxon>Bacillati</taxon>
        <taxon>Actinomycetota</taxon>
        <taxon>Actinomycetes</taxon>
        <taxon>Actinomycetes incertae sedis</taxon>
        <taxon>Halopolyspora</taxon>
    </lineage>
</organism>
<protein>
    <recommendedName>
        <fullName evidence="1">DUF5753 domain-containing protein</fullName>
    </recommendedName>
</protein>
<evidence type="ECO:0000259" key="1">
    <source>
        <dbReference type="Pfam" id="PF19054"/>
    </source>
</evidence>
<dbReference type="Proteomes" id="UP000253495">
    <property type="component" value="Unassembled WGS sequence"/>
</dbReference>
<sequence>MQVGRCPVRLNSSTAARACSTGISVCGRGVVQAAEPVVDRLGVRAVGGDHRWLALRQVIGAPEVMVEQLEYLGEMAKLPNVDLRVVPFSSGWHPALEGLFLLIESEQTPVVQLESRRSGLFLHEQEDVQSYREAADTVFRAAMSPEESSEFIAEIAKDMEAAP</sequence>
<keyword evidence="3" id="KW-1185">Reference proteome</keyword>
<dbReference type="InterPro" id="IPR043917">
    <property type="entry name" value="DUF5753"/>
</dbReference>
<gene>
    <name evidence="2" type="ORF">DFQ14_10346</name>
</gene>
<dbReference type="AlphaFoldDB" id="A0A368VTL0"/>
<proteinExistence type="predicted"/>
<dbReference type="Pfam" id="PF19054">
    <property type="entry name" value="DUF5753"/>
    <property type="match status" value="1"/>
</dbReference>
<accession>A0A368VTL0</accession>
<evidence type="ECO:0000313" key="2">
    <source>
        <dbReference type="EMBL" id="RCW45085.1"/>
    </source>
</evidence>
<feature type="domain" description="DUF5753" evidence="1">
    <location>
        <begin position="54"/>
        <end position="154"/>
    </location>
</feature>
<comment type="caution">
    <text evidence="2">The sequence shown here is derived from an EMBL/GenBank/DDBJ whole genome shotgun (WGS) entry which is preliminary data.</text>
</comment>
<dbReference type="EMBL" id="QPJC01000003">
    <property type="protein sequence ID" value="RCW45085.1"/>
    <property type="molecule type" value="Genomic_DNA"/>
</dbReference>
<reference evidence="2 3" key="1">
    <citation type="submission" date="2018-07" db="EMBL/GenBank/DDBJ databases">
        <title>Genomic Encyclopedia of Type Strains, Phase III (KMG-III): the genomes of soil and plant-associated and newly described type strains.</title>
        <authorList>
            <person name="Whitman W."/>
        </authorList>
    </citation>
    <scope>NUCLEOTIDE SEQUENCE [LARGE SCALE GENOMIC DNA]</scope>
    <source>
        <strain evidence="2 3">CECT 8575</strain>
    </source>
</reference>
<name>A0A368VTL0_9ACTN</name>